<comment type="caution">
    <text evidence="1">The sequence shown here is derived from an EMBL/GenBank/DDBJ whole genome shotgun (WGS) entry which is preliminary data.</text>
</comment>
<dbReference type="EMBL" id="JBGMEH010000007">
    <property type="protein sequence ID" value="MFO3716500.1"/>
    <property type="molecule type" value="Genomic_DNA"/>
</dbReference>
<dbReference type="RefSeq" id="WP_410033161.1">
    <property type="nucleotide sequence ID" value="NZ_JBGMEH010000007.1"/>
</dbReference>
<dbReference type="SUPFAM" id="SSF51445">
    <property type="entry name" value="(Trans)glycosidases"/>
    <property type="match status" value="1"/>
</dbReference>
<protein>
    <submittedName>
        <fullName evidence="1">Alpha-glucosidase C-terminal domain-containing protein</fullName>
    </submittedName>
</protein>
<dbReference type="InterPro" id="IPR013780">
    <property type="entry name" value="Glyco_hydro_b"/>
</dbReference>
<name>A0ABW9MXL0_9FIRM</name>
<sequence>MGNLVIYKENQIDIVNKIKYYQKLGINAILIDPFIKIDEEIINKVLSLNNILESEGIRIIVKIDVTNISALLLNLDSRLKWSDPKIRKSFYQFINYLKKYGLSGFYFTNFENLFDKNPSFYIRELSKNTLADKNIISIGEVDTADLIYQKYIASRDYNNFSYIYNKYLVKETKNLVDTKKYLSASQNEGINQLYSTNNGLVNFINNKNFPFLTRSLLAGISFFLKGSIILNKFEEMGIFDNKTYSNDYKILEQTNKTSDFYQKLIKIKTSNEVISKGTYREIFNKDPDIYAFVRTYKDNKIIVFANFTQKEILADIRFHFIDINDFNYLIGNYGRRRIVKNLLLRPYEFIAFIK</sequence>
<keyword evidence="2" id="KW-1185">Reference proteome</keyword>
<accession>A0ABW9MXL0</accession>
<reference evidence="1 2" key="1">
    <citation type="journal article" date="2025" name="Anaerobe">
        <title>Description of Anaerococcus kampingiae sp. nov., Anaerococcus groningensis sp. nov., Anaerococcus martiniensis sp. nov., and Anaerococcus cruorum sp. nov., isolated from human clinical specimens.</title>
        <authorList>
            <person name="Boiten K.E."/>
            <person name="Meijer J."/>
            <person name="van Wezel E.M."/>
            <person name="Veloo A.C.M."/>
        </authorList>
    </citation>
    <scope>NUCLEOTIDE SEQUENCE [LARGE SCALE GENOMIC DNA]</scope>
    <source>
        <strain evidence="1 2">ENR1039</strain>
    </source>
</reference>
<dbReference type="Proteomes" id="UP001638015">
    <property type="component" value="Unassembled WGS sequence"/>
</dbReference>
<dbReference type="InterPro" id="IPR017853">
    <property type="entry name" value="GH"/>
</dbReference>
<dbReference type="Gene3D" id="3.20.20.80">
    <property type="entry name" value="Glycosidases"/>
    <property type="match status" value="1"/>
</dbReference>
<proteinExistence type="predicted"/>
<evidence type="ECO:0000313" key="1">
    <source>
        <dbReference type="EMBL" id="MFO3716500.1"/>
    </source>
</evidence>
<organism evidence="1 2">
    <name type="scientific">Anaerococcus cruorum</name>
    <dbReference type="NCBI Taxonomy" id="3115617"/>
    <lineage>
        <taxon>Bacteria</taxon>
        <taxon>Bacillati</taxon>
        <taxon>Bacillota</taxon>
        <taxon>Tissierellia</taxon>
        <taxon>Tissierellales</taxon>
        <taxon>Peptoniphilaceae</taxon>
        <taxon>Anaerococcus</taxon>
    </lineage>
</organism>
<evidence type="ECO:0000313" key="2">
    <source>
        <dbReference type="Proteomes" id="UP001638015"/>
    </source>
</evidence>
<gene>
    <name evidence="1" type="ORF">ACCQ40_06885</name>
</gene>
<dbReference type="Gene3D" id="2.60.40.1180">
    <property type="entry name" value="Golgi alpha-mannosidase II"/>
    <property type="match status" value="1"/>
</dbReference>